<evidence type="ECO:0000313" key="2">
    <source>
        <dbReference type="EMBL" id="GBN89898.1"/>
    </source>
</evidence>
<comment type="caution">
    <text evidence="2">The sequence shown here is derived from an EMBL/GenBank/DDBJ whole genome shotgun (WGS) entry which is preliminary data.</text>
</comment>
<reference evidence="2 3" key="1">
    <citation type="journal article" date="2019" name="Sci. Rep.">
        <title>Orb-weaving spider Araneus ventricosus genome elucidates the spidroin gene catalogue.</title>
        <authorList>
            <person name="Kono N."/>
            <person name="Nakamura H."/>
            <person name="Ohtoshi R."/>
            <person name="Moran D.A.P."/>
            <person name="Shinohara A."/>
            <person name="Yoshida Y."/>
            <person name="Fujiwara M."/>
            <person name="Mori M."/>
            <person name="Tomita M."/>
            <person name="Arakawa K."/>
        </authorList>
    </citation>
    <scope>NUCLEOTIDE SEQUENCE [LARGE SCALE GENOMIC DNA]</scope>
</reference>
<feature type="region of interest" description="Disordered" evidence="1">
    <location>
        <begin position="113"/>
        <end position="132"/>
    </location>
</feature>
<dbReference type="AlphaFoldDB" id="A0A4Y2SNM8"/>
<feature type="region of interest" description="Disordered" evidence="1">
    <location>
        <begin position="61"/>
        <end position="83"/>
    </location>
</feature>
<evidence type="ECO:0000313" key="3">
    <source>
        <dbReference type="Proteomes" id="UP000499080"/>
    </source>
</evidence>
<protein>
    <submittedName>
        <fullName evidence="2">Uncharacterized protein</fullName>
    </submittedName>
</protein>
<proteinExistence type="predicted"/>
<gene>
    <name evidence="2" type="ORF">AVEN_177970_1</name>
</gene>
<dbReference type="Proteomes" id="UP000499080">
    <property type="component" value="Unassembled WGS sequence"/>
</dbReference>
<dbReference type="EMBL" id="BGPR01023032">
    <property type="protein sequence ID" value="GBN89898.1"/>
    <property type="molecule type" value="Genomic_DNA"/>
</dbReference>
<keyword evidence="3" id="KW-1185">Reference proteome</keyword>
<evidence type="ECO:0000256" key="1">
    <source>
        <dbReference type="SAM" id="MobiDB-lite"/>
    </source>
</evidence>
<sequence>MDSQPKIVDLTFSDSDDDGSELLSLQERILLMGKQKERNTIQSPSSPPAVKKRFLSVSDNETADFNDPVQEIKPSSDVSSDEELPDLEDLLNIYHPASVPESEHEFKITLASVPKRTKKTKTRQGTEPEKEVAKLERIKLREEKKKEKELAKALKASEKEILKSKKPDECLKVIFVQKLI</sequence>
<accession>A0A4Y2SNM8</accession>
<organism evidence="2 3">
    <name type="scientific">Araneus ventricosus</name>
    <name type="common">Orbweaver spider</name>
    <name type="synonym">Epeira ventricosa</name>
    <dbReference type="NCBI Taxonomy" id="182803"/>
    <lineage>
        <taxon>Eukaryota</taxon>
        <taxon>Metazoa</taxon>
        <taxon>Ecdysozoa</taxon>
        <taxon>Arthropoda</taxon>
        <taxon>Chelicerata</taxon>
        <taxon>Arachnida</taxon>
        <taxon>Araneae</taxon>
        <taxon>Araneomorphae</taxon>
        <taxon>Entelegynae</taxon>
        <taxon>Araneoidea</taxon>
        <taxon>Araneidae</taxon>
        <taxon>Araneus</taxon>
    </lineage>
</organism>
<name>A0A4Y2SNM8_ARAVE</name>